<dbReference type="InterPro" id="IPR048332">
    <property type="entry name" value="GD_AH_C"/>
</dbReference>
<dbReference type="Gene3D" id="2.30.130.110">
    <property type="match status" value="1"/>
</dbReference>
<keyword evidence="5" id="KW-1185">Reference proteome</keyword>
<evidence type="ECO:0000256" key="2">
    <source>
        <dbReference type="ARBA" id="ARBA00023239"/>
    </source>
</evidence>
<comment type="similarity">
    <text evidence="1">Belongs to the UxaA family.</text>
</comment>
<evidence type="ECO:0000313" key="4">
    <source>
        <dbReference type="EMBL" id="MBC5733608.1"/>
    </source>
</evidence>
<proteinExistence type="inferred from homology"/>
<reference evidence="4" key="1">
    <citation type="submission" date="2020-08" db="EMBL/GenBank/DDBJ databases">
        <title>Genome public.</title>
        <authorList>
            <person name="Liu C."/>
            <person name="Sun Q."/>
        </authorList>
    </citation>
    <scope>NUCLEOTIDE SEQUENCE</scope>
    <source>
        <strain evidence="4">NSJ-51</strain>
    </source>
</reference>
<evidence type="ECO:0000256" key="1">
    <source>
        <dbReference type="ARBA" id="ARBA00010986"/>
    </source>
</evidence>
<dbReference type="Pfam" id="PF04295">
    <property type="entry name" value="GD_AH_second"/>
    <property type="match status" value="1"/>
</dbReference>
<dbReference type="GO" id="GO:0019698">
    <property type="term" value="P:D-galacturonate catabolic process"/>
    <property type="evidence" value="ECO:0007669"/>
    <property type="project" value="TreeGrafter"/>
</dbReference>
<keyword evidence="2" id="KW-0456">Lyase</keyword>
<name>A0A8J6MEW0_9FIRM</name>
<dbReference type="RefSeq" id="WP_186907502.1">
    <property type="nucleotide sequence ID" value="NZ_JACOPP010000008.1"/>
</dbReference>
<sequence>MSVLRIHPRDNVAVALSPVAAGERAVYAVGQAVTALEEIPQGHKLALAPIAAGEAVIKYGYPIGRAKTDIAPGAWVHTHNLGTGLSQGVTAAAEVDASAPAPLPPRTFRGYRRPDASVGVRNEIWIVPTVGCVNGVAQALARAAEPYARGRVDGVYAWPHPYGCSQMGDDQAYTRRILCGLIRHPNAGGVLVLGLGCENSGISVLRDLLGGWDAERTAFLECQAAQDEQREGEALLRALIDRAAGDAREEIGAGELIVGLKCGGSDGLSGVTANPLVGRVADRLVAMGGTALLAEIPEMFGAEGVLFRRCADEAAARALPELVGDFKDYFVRHGQVVYENPSPGNKAGGITTLEEKSLGCVQKGGSAPVSDVLRYGETVKKRGLCVLQTPGNDLVSTTALAAAGAQLILFTTGRGTPFGAPVPTLKIATNTALAGHKANWIDYSAGGLAQGGDWEQHTQALLQTVLDTASGALTRSERAGYRDLAIWKDGVTL</sequence>
<dbReference type="InterPro" id="IPR044144">
    <property type="entry name" value="SAF_UxaA/GarD"/>
</dbReference>
<dbReference type="InterPro" id="IPR007392">
    <property type="entry name" value="GD_AH_second"/>
</dbReference>
<feature type="domain" description="SAF" evidence="3">
    <location>
        <begin position="10"/>
        <end position="82"/>
    </location>
</feature>
<dbReference type="Pfam" id="PF08666">
    <property type="entry name" value="SAF"/>
    <property type="match status" value="1"/>
</dbReference>
<dbReference type="InterPro" id="IPR052172">
    <property type="entry name" value="UxaA_altronate/galactarate_dh"/>
</dbReference>
<dbReference type="PANTHER" id="PTHR30536">
    <property type="entry name" value="ALTRONATE/GALACTARATE DEHYDRATASE"/>
    <property type="match status" value="1"/>
</dbReference>
<evidence type="ECO:0000259" key="3">
    <source>
        <dbReference type="SMART" id="SM00858"/>
    </source>
</evidence>
<protein>
    <submittedName>
        <fullName evidence="4">Altronate dehydratase</fullName>
    </submittedName>
</protein>
<comment type="caution">
    <text evidence="4">The sequence shown here is derived from an EMBL/GenBank/DDBJ whole genome shotgun (WGS) entry which is preliminary data.</text>
</comment>
<dbReference type="AlphaFoldDB" id="A0A8J6MEW0"/>
<accession>A0A8J6MEW0</accession>
<dbReference type="PANTHER" id="PTHR30536:SF5">
    <property type="entry name" value="ALTRONATE DEHYDRATASE"/>
    <property type="match status" value="1"/>
</dbReference>
<dbReference type="SMART" id="SM00858">
    <property type="entry name" value="SAF"/>
    <property type="match status" value="1"/>
</dbReference>
<dbReference type="EMBL" id="JACOPP010000008">
    <property type="protein sequence ID" value="MBC5733608.1"/>
    <property type="molecule type" value="Genomic_DNA"/>
</dbReference>
<gene>
    <name evidence="4" type="ORF">H8S57_07680</name>
</gene>
<dbReference type="InterPro" id="IPR013974">
    <property type="entry name" value="SAF"/>
</dbReference>
<dbReference type="GO" id="GO:0016829">
    <property type="term" value="F:lyase activity"/>
    <property type="evidence" value="ECO:0007669"/>
    <property type="project" value="UniProtKB-KW"/>
</dbReference>
<organism evidence="4 5">
    <name type="scientific">Lawsonibacter hominis</name>
    <dbReference type="NCBI Taxonomy" id="2763053"/>
    <lineage>
        <taxon>Bacteria</taxon>
        <taxon>Bacillati</taxon>
        <taxon>Bacillota</taxon>
        <taxon>Clostridia</taxon>
        <taxon>Eubacteriales</taxon>
        <taxon>Oscillospiraceae</taxon>
        <taxon>Lawsonibacter</taxon>
    </lineage>
</organism>
<evidence type="ECO:0000313" key="5">
    <source>
        <dbReference type="Proteomes" id="UP000661435"/>
    </source>
</evidence>
<dbReference type="Proteomes" id="UP000661435">
    <property type="component" value="Unassembled WGS sequence"/>
</dbReference>
<dbReference type="Pfam" id="PF20629">
    <property type="entry name" value="GD_AH_C"/>
    <property type="match status" value="1"/>
</dbReference>
<dbReference type="CDD" id="cd11613">
    <property type="entry name" value="SAF_AH_GD"/>
    <property type="match status" value="1"/>
</dbReference>